<dbReference type="KEGG" id="gfe:Gferi_21780"/>
<dbReference type="OrthoDB" id="166070at2"/>
<reference evidence="5 6" key="1">
    <citation type="submission" date="2016-09" db="EMBL/GenBank/DDBJ databases">
        <title>Genomic analysis reveals versatility of anaerobic energy metabolism of Geosporobacter ferrireducens IRF9 of phylum Firmicutes.</title>
        <authorList>
            <person name="Kim S.-J."/>
        </authorList>
    </citation>
    <scope>NUCLEOTIDE SEQUENCE [LARGE SCALE GENOMIC DNA]</scope>
    <source>
        <strain evidence="5 6">IRF9</strain>
    </source>
</reference>
<dbReference type="InterPro" id="IPR036388">
    <property type="entry name" value="WH-like_DNA-bd_sf"/>
</dbReference>
<dbReference type="Pfam" id="PF01047">
    <property type="entry name" value="MarR"/>
    <property type="match status" value="1"/>
</dbReference>
<keyword evidence="2" id="KW-0238">DNA-binding</keyword>
<dbReference type="Gene3D" id="1.10.10.10">
    <property type="entry name" value="Winged helix-like DNA-binding domain superfamily/Winged helix DNA-binding domain"/>
    <property type="match status" value="1"/>
</dbReference>
<evidence type="ECO:0000256" key="3">
    <source>
        <dbReference type="ARBA" id="ARBA00023163"/>
    </source>
</evidence>
<dbReference type="GO" id="GO:0003677">
    <property type="term" value="F:DNA binding"/>
    <property type="evidence" value="ECO:0007669"/>
    <property type="project" value="UniProtKB-KW"/>
</dbReference>
<dbReference type="STRING" id="1424294.Gferi_21780"/>
<proteinExistence type="predicted"/>
<dbReference type="Proteomes" id="UP000095743">
    <property type="component" value="Chromosome"/>
</dbReference>
<organism evidence="5 6">
    <name type="scientific">Geosporobacter ferrireducens</name>
    <dbReference type="NCBI Taxonomy" id="1424294"/>
    <lineage>
        <taxon>Bacteria</taxon>
        <taxon>Bacillati</taxon>
        <taxon>Bacillota</taxon>
        <taxon>Clostridia</taxon>
        <taxon>Peptostreptococcales</taxon>
        <taxon>Thermotaleaceae</taxon>
        <taxon>Geosporobacter</taxon>
    </lineage>
</organism>
<keyword evidence="6" id="KW-1185">Reference proteome</keyword>
<name>A0A1D8GLZ2_9FIRM</name>
<dbReference type="InterPro" id="IPR036390">
    <property type="entry name" value="WH_DNA-bd_sf"/>
</dbReference>
<feature type="domain" description="HTH marR-type" evidence="4">
    <location>
        <begin position="29"/>
        <end position="130"/>
    </location>
</feature>
<evidence type="ECO:0000256" key="1">
    <source>
        <dbReference type="ARBA" id="ARBA00023015"/>
    </source>
</evidence>
<dbReference type="PANTHER" id="PTHR42756">
    <property type="entry name" value="TRANSCRIPTIONAL REGULATOR, MARR"/>
    <property type="match status" value="1"/>
</dbReference>
<dbReference type="AlphaFoldDB" id="A0A1D8GLZ2"/>
<evidence type="ECO:0000259" key="4">
    <source>
        <dbReference type="SMART" id="SM00347"/>
    </source>
</evidence>
<evidence type="ECO:0000313" key="5">
    <source>
        <dbReference type="EMBL" id="AOT71935.1"/>
    </source>
</evidence>
<dbReference type="EMBL" id="CP017269">
    <property type="protein sequence ID" value="AOT71935.1"/>
    <property type="molecule type" value="Genomic_DNA"/>
</dbReference>
<gene>
    <name evidence="5" type="ORF">Gferi_21780</name>
</gene>
<dbReference type="SMART" id="SM00347">
    <property type="entry name" value="HTH_MARR"/>
    <property type="match status" value="1"/>
</dbReference>
<keyword evidence="3" id="KW-0804">Transcription</keyword>
<keyword evidence="1" id="KW-0805">Transcription regulation</keyword>
<dbReference type="SUPFAM" id="SSF46785">
    <property type="entry name" value="Winged helix' DNA-binding domain"/>
    <property type="match status" value="1"/>
</dbReference>
<evidence type="ECO:0000313" key="6">
    <source>
        <dbReference type="Proteomes" id="UP000095743"/>
    </source>
</evidence>
<accession>A0A1D8GLZ2</accession>
<dbReference type="InterPro" id="IPR000835">
    <property type="entry name" value="HTH_MarR-typ"/>
</dbReference>
<dbReference type="GO" id="GO:0003700">
    <property type="term" value="F:DNA-binding transcription factor activity"/>
    <property type="evidence" value="ECO:0007669"/>
    <property type="project" value="InterPro"/>
</dbReference>
<dbReference type="RefSeq" id="WP_069980251.1">
    <property type="nucleotide sequence ID" value="NZ_CP017269.1"/>
</dbReference>
<protein>
    <recommendedName>
        <fullName evidence="4">HTH marR-type domain-containing protein</fullName>
    </recommendedName>
</protein>
<dbReference type="PANTHER" id="PTHR42756:SF1">
    <property type="entry name" value="TRANSCRIPTIONAL REPRESSOR OF EMRAB OPERON"/>
    <property type="match status" value="1"/>
</dbReference>
<evidence type="ECO:0000256" key="2">
    <source>
        <dbReference type="ARBA" id="ARBA00023125"/>
    </source>
</evidence>
<sequence>MENENKFYILWEQLIRLSNSIKGLENRVYMIGEEKLFPVEMHVLTEIYHNPEIGVVELAGNLGVTKGAVSQKIKILCEKGFLTRQKSKANKKIFHITKKGKNICMIHDALSQEIMDDIKKRLELFSNEKFDVLVEGISLINDYFDTYEVENHPLLNFKKN</sequence>